<dbReference type="InterPro" id="IPR028364">
    <property type="entry name" value="Ribosomal_uL1/biogenesis"/>
</dbReference>
<feature type="region of interest" description="Disordered" evidence="1">
    <location>
        <begin position="13"/>
        <end position="39"/>
    </location>
</feature>
<dbReference type="Proteomes" id="UP000075243">
    <property type="component" value="Unassembled WGS sequence"/>
</dbReference>
<proteinExistence type="predicted"/>
<evidence type="ECO:0000313" key="2">
    <source>
        <dbReference type="EMBL" id="KYP78491.1"/>
    </source>
</evidence>
<name>A0A151UGW2_CAJCA</name>
<dbReference type="Gene3D" id="3.40.50.790">
    <property type="match status" value="1"/>
</dbReference>
<dbReference type="STRING" id="3821.A0A151UGW2"/>
<dbReference type="Gramene" id="C.cajan_42514.t">
    <property type="protein sequence ID" value="C.cajan_42514.t.cds1"/>
    <property type="gene ID" value="C.cajan_42514"/>
</dbReference>
<protein>
    <submittedName>
        <fullName evidence="2">Uncharacterized protein</fullName>
    </submittedName>
</protein>
<accession>A0A151UGW2</accession>
<dbReference type="Pfam" id="PF00687">
    <property type="entry name" value="Ribosomal_L1"/>
    <property type="match status" value="1"/>
</dbReference>
<dbReference type="InterPro" id="IPR016095">
    <property type="entry name" value="Ribosomal_uL1_3-a/b-sand"/>
</dbReference>
<reference evidence="2" key="1">
    <citation type="journal article" date="2012" name="Nat. Biotechnol.">
        <title>Draft genome sequence of pigeonpea (Cajanus cajan), an orphan legume crop of resource-poor farmers.</title>
        <authorList>
            <person name="Varshney R.K."/>
            <person name="Chen W."/>
            <person name="Li Y."/>
            <person name="Bharti A.K."/>
            <person name="Saxena R.K."/>
            <person name="Schlueter J.A."/>
            <person name="Donoghue M.T."/>
            <person name="Azam S."/>
            <person name="Fan G."/>
            <person name="Whaley A.M."/>
            <person name="Farmer A.D."/>
            <person name="Sheridan J."/>
            <person name="Iwata A."/>
            <person name="Tuteja R."/>
            <person name="Penmetsa R.V."/>
            <person name="Wu W."/>
            <person name="Upadhyaya H.D."/>
            <person name="Yang S.P."/>
            <person name="Shah T."/>
            <person name="Saxena K.B."/>
            <person name="Michael T."/>
            <person name="McCombie W.R."/>
            <person name="Yang B."/>
            <person name="Zhang G."/>
            <person name="Yang H."/>
            <person name="Wang J."/>
            <person name="Spillane C."/>
            <person name="Cook D.R."/>
            <person name="May G.D."/>
            <person name="Xu X."/>
            <person name="Jackson S.A."/>
        </authorList>
    </citation>
    <scope>NUCLEOTIDE SEQUENCE [LARGE SCALE GENOMIC DNA]</scope>
</reference>
<organism evidence="2 3">
    <name type="scientific">Cajanus cajan</name>
    <name type="common">Pigeon pea</name>
    <name type="synonym">Cajanus indicus</name>
    <dbReference type="NCBI Taxonomy" id="3821"/>
    <lineage>
        <taxon>Eukaryota</taxon>
        <taxon>Viridiplantae</taxon>
        <taxon>Streptophyta</taxon>
        <taxon>Embryophyta</taxon>
        <taxon>Tracheophyta</taxon>
        <taxon>Spermatophyta</taxon>
        <taxon>Magnoliopsida</taxon>
        <taxon>eudicotyledons</taxon>
        <taxon>Gunneridae</taxon>
        <taxon>Pentapetalae</taxon>
        <taxon>rosids</taxon>
        <taxon>fabids</taxon>
        <taxon>Fabales</taxon>
        <taxon>Fabaceae</taxon>
        <taxon>Papilionoideae</taxon>
        <taxon>50 kb inversion clade</taxon>
        <taxon>NPAAA clade</taxon>
        <taxon>indigoferoid/millettioid clade</taxon>
        <taxon>Phaseoleae</taxon>
        <taxon>Cajanus</taxon>
    </lineage>
</organism>
<dbReference type="EMBL" id="AGCT01052569">
    <property type="protein sequence ID" value="KYP78491.1"/>
    <property type="molecule type" value="Genomic_DNA"/>
</dbReference>
<dbReference type="AlphaFoldDB" id="A0A151UGW2"/>
<dbReference type="InterPro" id="IPR023674">
    <property type="entry name" value="Ribosomal_uL1-like"/>
</dbReference>
<evidence type="ECO:0000313" key="3">
    <source>
        <dbReference type="Proteomes" id="UP000075243"/>
    </source>
</evidence>
<comment type="caution">
    <text evidence="2">The sequence shown here is derived from an EMBL/GenBank/DDBJ whole genome shotgun (WGS) entry which is preliminary data.</text>
</comment>
<gene>
    <name evidence="2" type="ORF">KK1_045158</name>
</gene>
<evidence type="ECO:0000256" key="1">
    <source>
        <dbReference type="SAM" id="MobiDB-lite"/>
    </source>
</evidence>
<sequence length="127" mass="14246">MASLPIGDSKTEAIRRGRGIHVPNPTMKKIPAKSRMNPHKVPLPHSLISPLSEQCLILDDKPNKARVTKAQVQAKIQADSIPVAKVLKLSKLASDYRPFEAKRKLCDSYDLFFAEKIIVPLLPRRQE</sequence>
<keyword evidence="3" id="KW-1185">Reference proteome</keyword>
<dbReference type="SUPFAM" id="SSF56808">
    <property type="entry name" value="Ribosomal protein L1"/>
    <property type="match status" value="1"/>
</dbReference>